<feature type="transmembrane region" description="Helical" evidence="7">
    <location>
        <begin position="328"/>
        <end position="351"/>
    </location>
</feature>
<evidence type="ECO:0000256" key="5">
    <source>
        <dbReference type="ARBA" id="ARBA00022989"/>
    </source>
</evidence>
<evidence type="ECO:0000256" key="7">
    <source>
        <dbReference type="SAM" id="Phobius"/>
    </source>
</evidence>
<feature type="transmembrane region" description="Helical" evidence="7">
    <location>
        <begin position="260"/>
        <end position="281"/>
    </location>
</feature>
<evidence type="ECO:0000313" key="9">
    <source>
        <dbReference type="EMBL" id="GMI21298.1"/>
    </source>
</evidence>
<keyword evidence="5 7" id="KW-1133">Transmembrane helix</keyword>
<evidence type="ECO:0000256" key="6">
    <source>
        <dbReference type="ARBA" id="ARBA00023136"/>
    </source>
</evidence>
<proteinExistence type="inferred from homology"/>
<evidence type="ECO:0000256" key="1">
    <source>
        <dbReference type="ARBA" id="ARBA00004141"/>
    </source>
</evidence>
<evidence type="ECO:0000256" key="4">
    <source>
        <dbReference type="ARBA" id="ARBA00022692"/>
    </source>
</evidence>
<dbReference type="Gene3D" id="1.20.1420.30">
    <property type="entry name" value="NCX, central ion-binding region"/>
    <property type="match status" value="2"/>
</dbReference>
<organism evidence="9 10">
    <name type="scientific">Tetraparma gracilis</name>
    <dbReference type="NCBI Taxonomy" id="2962635"/>
    <lineage>
        <taxon>Eukaryota</taxon>
        <taxon>Sar</taxon>
        <taxon>Stramenopiles</taxon>
        <taxon>Ochrophyta</taxon>
        <taxon>Bolidophyceae</taxon>
        <taxon>Parmales</taxon>
        <taxon>Triparmaceae</taxon>
        <taxon>Tetraparma</taxon>
    </lineage>
</organism>
<dbReference type="PANTHER" id="PTHR10846:SF73">
    <property type="entry name" value="SODIUM_CALCIUM EXCHANGER MEMBRANE REGION DOMAIN-CONTAINING PROTEIN"/>
    <property type="match status" value="1"/>
</dbReference>
<dbReference type="EMBL" id="BRYB01000046">
    <property type="protein sequence ID" value="GMI21298.1"/>
    <property type="molecule type" value="Genomic_DNA"/>
</dbReference>
<feature type="domain" description="Sodium/calcium exchanger membrane region" evidence="8">
    <location>
        <begin position="263"/>
        <end position="401"/>
    </location>
</feature>
<name>A0ABQ6M7Y9_9STRA</name>
<dbReference type="InterPro" id="IPR044880">
    <property type="entry name" value="NCX_ion-bd_dom_sf"/>
</dbReference>
<feature type="transmembrane region" description="Helical" evidence="7">
    <location>
        <begin position="26"/>
        <end position="46"/>
    </location>
</feature>
<keyword evidence="3" id="KW-0813">Transport</keyword>
<accession>A0ABQ6M7Y9</accession>
<dbReference type="Proteomes" id="UP001165060">
    <property type="component" value="Unassembled WGS sequence"/>
</dbReference>
<feature type="transmembrane region" description="Helical" evidence="7">
    <location>
        <begin position="371"/>
        <end position="395"/>
    </location>
</feature>
<evidence type="ECO:0000256" key="3">
    <source>
        <dbReference type="ARBA" id="ARBA00022449"/>
    </source>
</evidence>
<keyword evidence="4 7" id="KW-0812">Transmembrane</keyword>
<evidence type="ECO:0000259" key="8">
    <source>
        <dbReference type="Pfam" id="PF01699"/>
    </source>
</evidence>
<dbReference type="InterPro" id="IPR004481">
    <property type="entry name" value="K/Na/Ca-exchanger"/>
</dbReference>
<gene>
    <name evidence="9" type="ORF">TeGR_g4859</name>
</gene>
<comment type="subcellular location">
    <subcellularLocation>
        <location evidence="1">Membrane</location>
        <topology evidence="1">Multi-pass membrane protein</topology>
    </subcellularLocation>
</comment>
<sequence>MSSPSGTPTLGRELTEATDSSASTPLNYAIVLVSSFFTFLAMAIICDEYLCPAIDTICEVQQIPDDIAGATLLAFGSSAPEIFMNLAATIKGQVTLSLPAIFGSAIIAFGFIPPICAFAVPKTMALATWPVLRDSGIYCLALAMTWKYLGDGYIDKKESTNLTLLYFVYLAVLLVPHAIRACRGTASRRSGADDYDDLEESKALTGEAGAEAGAEAAAAEEEDEAPGVLGKFMEVCSIPITFIFSYTVPLQPEGAEHPSLCKAFVSVGISLVWISALSSLALEVATFAGKVFCLSPTTAGATLLALGAQIPDTFGSLSMAKSGMPGGAVANAVGSQVINASLAVGAPFLMYNLIFGKPIYAGEETGGMQTLLSLLLIVIAMFWAVTFPVLSWASGSANIASCRMDKTGGGLLFAVSAICYAYFVYVQEHP</sequence>
<dbReference type="InterPro" id="IPR004837">
    <property type="entry name" value="NaCa_Exmemb"/>
</dbReference>
<evidence type="ECO:0000313" key="10">
    <source>
        <dbReference type="Proteomes" id="UP001165060"/>
    </source>
</evidence>
<comment type="similarity">
    <text evidence="2">Belongs to the Ca(2+):cation antiporter (CaCA) (TC 2.A.19) family. SLC24A subfamily.</text>
</comment>
<feature type="domain" description="Sodium/calcium exchanger membrane region" evidence="8">
    <location>
        <begin position="35"/>
        <end position="174"/>
    </location>
</feature>
<evidence type="ECO:0000256" key="2">
    <source>
        <dbReference type="ARBA" id="ARBA00005364"/>
    </source>
</evidence>
<reference evidence="9 10" key="1">
    <citation type="journal article" date="2023" name="Commun. Biol.">
        <title>Genome analysis of Parmales, the sister group of diatoms, reveals the evolutionary specialization of diatoms from phago-mixotrophs to photoautotrophs.</title>
        <authorList>
            <person name="Ban H."/>
            <person name="Sato S."/>
            <person name="Yoshikawa S."/>
            <person name="Yamada K."/>
            <person name="Nakamura Y."/>
            <person name="Ichinomiya M."/>
            <person name="Sato N."/>
            <person name="Blanc-Mathieu R."/>
            <person name="Endo H."/>
            <person name="Kuwata A."/>
            <person name="Ogata H."/>
        </authorList>
    </citation>
    <scope>NUCLEOTIDE SEQUENCE [LARGE SCALE GENOMIC DNA]</scope>
</reference>
<feature type="transmembrane region" description="Helical" evidence="7">
    <location>
        <begin position="96"/>
        <end position="119"/>
    </location>
</feature>
<feature type="transmembrane region" description="Helical" evidence="7">
    <location>
        <begin position="161"/>
        <end position="179"/>
    </location>
</feature>
<dbReference type="PANTHER" id="PTHR10846">
    <property type="entry name" value="SODIUM/POTASSIUM/CALCIUM EXCHANGER"/>
    <property type="match status" value="1"/>
</dbReference>
<keyword evidence="6 7" id="KW-0472">Membrane</keyword>
<keyword evidence="3" id="KW-0050">Antiport</keyword>
<comment type="caution">
    <text evidence="9">The sequence shown here is derived from an EMBL/GenBank/DDBJ whole genome shotgun (WGS) entry which is preliminary data.</text>
</comment>
<protein>
    <recommendedName>
        <fullName evidence="8">Sodium/calcium exchanger membrane region domain-containing protein</fullName>
    </recommendedName>
</protein>
<dbReference type="Pfam" id="PF01699">
    <property type="entry name" value="Na_Ca_ex"/>
    <property type="match status" value="2"/>
</dbReference>
<keyword evidence="10" id="KW-1185">Reference proteome</keyword>
<feature type="transmembrane region" description="Helical" evidence="7">
    <location>
        <begin position="407"/>
        <end position="425"/>
    </location>
</feature>